<reference evidence="2 3" key="1">
    <citation type="journal article" date="2021" name="Hortic Res">
        <title>The domestication of Cucurbita argyrosperma as revealed by the genome of its wild relative.</title>
        <authorList>
            <person name="Barrera-Redondo J."/>
            <person name="Sanchez-de la Vega G."/>
            <person name="Aguirre-Liguori J.A."/>
            <person name="Castellanos-Morales G."/>
            <person name="Gutierrez-Guerrero Y.T."/>
            <person name="Aguirre-Dugua X."/>
            <person name="Aguirre-Planter E."/>
            <person name="Tenaillon M.I."/>
            <person name="Lira-Saade R."/>
            <person name="Eguiarte L.E."/>
        </authorList>
    </citation>
    <scope>NUCLEOTIDE SEQUENCE [LARGE SCALE GENOMIC DNA]</scope>
    <source>
        <strain evidence="2">JBR-2021</strain>
    </source>
</reference>
<dbReference type="AlphaFoldDB" id="A0AAV6LZT0"/>
<accession>A0AAV6LZT0</accession>
<dbReference type="EMBL" id="JAGKQH010000019">
    <property type="protein sequence ID" value="KAG6572480.1"/>
    <property type="molecule type" value="Genomic_DNA"/>
</dbReference>
<name>A0AAV6LZT0_9ROSI</name>
<evidence type="ECO:0000313" key="2">
    <source>
        <dbReference type="EMBL" id="KAG6572480.1"/>
    </source>
</evidence>
<feature type="domain" description="Transglycosylase SLT" evidence="1">
    <location>
        <begin position="187"/>
        <end position="270"/>
    </location>
</feature>
<dbReference type="PANTHER" id="PTHR37179:SF1">
    <property type="entry name" value="TRANSGLYCOSYLASE"/>
    <property type="match status" value="1"/>
</dbReference>
<comment type="caution">
    <text evidence="2">The sequence shown here is derived from an EMBL/GenBank/DDBJ whole genome shotgun (WGS) entry which is preliminary data.</text>
</comment>
<proteinExistence type="predicted"/>
<dbReference type="PANTHER" id="PTHR37179">
    <property type="entry name" value="TRANSGLYCOSYLASE"/>
    <property type="match status" value="1"/>
</dbReference>
<dbReference type="Proteomes" id="UP000685013">
    <property type="component" value="Chromosome 19"/>
</dbReference>
<evidence type="ECO:0000313" key="3">
    <source>
        <dbReference type="Proteomes" id="UP000685013"/>
    </source>
</evidence>
<organism evidence="2 3">
    <name type="scientific">Cucurbita argyrosperma subsp. sororia</name>
    <dbReference type="NCBI Taxonomy" id="37648"/>
    <lineage>
        <taxon>Eukaryota</taxon>
        <taxon>Viridiplantae</taxon>
        <taxon>Streptophyta</taxon>
        <taxon>Embryophyta</taxon>
        <taxon>Tracheophyta</taxon>
        <taxon>Spermatophyta</taxon>
        <taxon>Magnoliopsida</taxon>
        <taxon>eudicotyledons</taxon>
        <taxon>Gunneridae</taxon>
        <taxon>Pentapetalae</taxon>
        <taxon>rosids</taxon>
        <taxon>fabids</taxon>
        <taxon>Cucurbitales</taxon>
        <taxon>Cucurbitaceae</taxon>
        <taxon>Cucurbiteae</taxon>
        <taxon>Cucurbita</taxon>
    </lineage>
</organism>
<sequence>MRRLPATRLYRNQCYIILFQFRQQWSTFNLISFKFHASGSIILLPKLPFPRLRRPPRPFYLLFWYTNLLKADGYLRSSVAPPASPFTTSQKGCDYWENSGKRRKYTLLCFVTRPRMAIGFKYWDDCVDPEDMEAMWNYPEVCAEWLDAGESKTQKVHLSRDPDGQPYLTQTEMKAVADIIVRRHFDSNIDSEMICAIAELESDRQPLAMRYQKKTKETTLGIMQLTLKTAGWLVSELGYQSYGLEGNPDVLNKPFVSVYFGAAYLKWLSNFENKKHINEASTSATSHPTASGNTEGAAIVYTFWDSRATPEDMEEMWNNPHVLKEWNKSGEKKCNVRFSHDLKKRLYVSRVELKAVAEIIISKHFSTKGVKPTVLCALAEVVSMRFINGVGSRPGIMGIDYSTAFWLYMELSYRAYRLESVDDLTKPFVSMYFGAAYFDWLSEYEGRERTLQFVVQAYIAGPQNVDLQETGPLWLKFEEALSNYEDNKSGAHGNCSIM</sequence>
<dbReference type="InterPro" id="IPR008258">
    <property type="entry name" value="Transglycosylase_SLT_dom_1"/>
</dbReference>
<dbReference type="Pfam" id="PF01464">
    <property type="entry name" value="SLT"/>
    <property type="match status" value="2"/>
</dbReference>
<protein>
    <recommendedName>
        <fullName evidence="1">Transglycosylase SLT domain-containing protein</fullName>
    </recommendedName>
</protein>
<keyword evidence="3" id="KW-1185">Reference proteome</keyword>
<feature type="domain" description="Transglycosylase SLT" evidence="1">
    <location>
        <begin position="367"/>
        <end position="466"/>
    </location>
</feature>
<evidence type="ECO:0000259" key="1">
    <source>
        <dbReference type="Pfam" id="PF01464"/>
    </source>
</evidence>
<feature type="non-terminal residue" evidence="2">
    <location>
        <position position="1"/>
    </location>
</feature>
<dbReference type="CDD" id="cd00254">
    <property type="entry name" value="LT-like"/>
    <property type="match status" value="1"/>
</dbReference>
<gene>
    <name evidence="2" type="ORF">SDJN03_29208</name>
</gene>